<evidence type="ECO:0000256" key="1">
    <source>
        <dbReference type="ARBA" id="ARBA00004370"/>
    </source>
</evidence>
<gene>
    <name evidence="7" type="ORF">CUNI_LOCUS9532</name>
</gene>
<dbReference type="GO" id="GO:0005506">
    <property type="term" value="F:iron ion binding"/>
    <property type="evidence" value="ECO:0007669"/>
    <property type="project" value="InterPro"/>
</dbReference>
<dbReference type="Proteomes" id="UP000678393">
    <property type="component" value="Unassembled WGS sequence"/>
</dbReference>
<evidence type="ECO:0000256" key="3">
    <source>
        <dbReference type="ARBA" id="ARBA00022989"/>
    </source>
</evidence>
<protein>
    <recommendedName>
        <fullName evidence="6">Fatty acid hydroxylase domain-containing protein</fullName>
    </recommendedName>
</protein>
<accession>A0A8S3Z3E8</accession>
<evidence type="ECO:0000313" key="8">
    <source>
        <dbReference type="Proteomes" id="UP000678393"/>
    </source>
</evidence>
<evidence type="ECO:0000313" key="7">
    <source>
        <dbReference type="EMBL" id="CAG5123974.1"/>
    </source>
</evidence>
<dbReference type="EMBL" id="CAJHNH020001668">
    <property type="protein sequence ID" value="CAG5123974.1"/>
    <property type="molecule type" value="Genomic_DNA"/>
</dbReference>
<dbReference type="AlphaFoldDB" id="A0A8S3Z3E8"/>
<dbReference type="InterPro" id="IPR006694">
    <property type="entry name" value="Fatty_acid_hydroxylase"/>
</dbReference>
<feature type="transmembrane region" description="Helical" evidence="5">
    <location>
        <begin position="116"/>
        <end position="137"/>
    </location>
</feature>
<dbReference type="Pfam" id="PF04116">
    <property type="entry name" value="FA_hydroxylase"/>
    <property type="match status" value="1"/>
</dbReference>
<dbReference type="PANTHER" id="PTHR11863">
    <property type="entry name" value="STEROL DESATURASE"/>
    <property type="match status" value="1"/>
</dbReference>
<feature type="domain" description="Fatty acid hydroxylase" evidence="6">
    <location>
        <begin position="124"/>
        <end position="252"/>
    </location>
</feature>
<organism evidence="7 8">
    <name type="scientific">Candidula unifasciata</name>
    <dbReference type="NCBI Taxonomy" id="100452"/>
    <lineage>
        <taxon>Eukaryota</taxon>
        <taxon>Metazoa</taxon>
        <taxon>Spiralia</taxon>
        <taxon>Lophotrochozoa</taxon>
        <taxon>Mollusca</taxon>
        <taxon>Gastropoda</taxon>
        <taxon>Heterobranchia</taxon>
        <taxon>Euthyneura</taxon>
        <taxon>Panpulmonata</taxon>
        <taxon>Eupulmonata</taxon>
        <taxon>Stylommatophora</taxon>
        <taxon>Helicina</taxon>
        <taxon>Helicoidea</taxon>
        <taxon>Geomitridae</taxon>
        <taxon>Candidula</taxon>
    </lineage>
</organism>
<sequence length="296" mass="34548">MDVVLDYADYYILTPYVYPKTWRENDPWRQIVSLLLVANIGGYLLYFIVASLNYFLIFDRRLLKHSQVLENQVQQEIMCTVKSIPFMSIPTVAMFFLEVRGYSKLYDNVGDTKLGYAGVLISMFLFIAFTDMCIYWIHRFLHHKFVYKHLHKLHHKWKIPTPFASHAFHPLDGFLQSLPYHIYPFLFPLHKITYLGLFVFVNMWTVSIHDGDYRVPDLLKDVVNGSAHHMDHHIFYNYNYGQFFTLWDRIGGSFRNPSSFEGCGPMDQILAKEKELAKGVNGSAGATTNHNGKKLN</sequence>
<keyword evidence="2 5" id="KW-0812">Transmembrane</keyword>
<keyword evidence="4 5" id="KW-0472">Membrane</keyword>
<name>A0A8S3Z3E8_9EUPU</name>
<comment type="caution">
    <text evidence="7">The sequence shown here is derived from an EMBL/GenBank/DDBJ whole genome shotgun (WGS) entry which is preliminary data.</text>
</comment>
<evidence type="ECO:0000256" key="4">
    <source>
        <dbReference type="ARBA" id="ARBA00023136"/>
    </source>
</evidence>
<evidence type="ECO:0000259" key="6">
    <source>
        <dbReference type="Pfam" id="PF04116"/>
    </source>
</evidence>
<dbReference type="GO" id="GO:0016020">
    <property type="term" value="C:membrane"/>
    <property type="evidence" value="ECO:0007669"/>
    <property type="project" value="UniProtKB-SubCell"/>
</dbReference>
<evidence type="ECO:0000256" key="2">
    <source>
        <dbReference type="ARBA" id="ARBA00022692"/>
    </source>
</evidence>
<dbReference type="InterPro" id="IPR050307">
    <property type="entry name" value="Sterol_Desaturase_Related"/>
</dbReference>
<feature type="transmembrane region" description="Helical" evidence="5">
    <location>
        <begin position="31"/>
        <end position="56"/>
    </location>
</feature>
<keyword evidence="3 5" id="KW-1133">Transmembrane helix</keyword>
<evidence type="ECO:0000256" key="5">
    <source>
        <dbReference type="SAM" id="Phobius"/>
    </source>
</evidence>
<proteinExistence type="predicted"/>
<reference evidence="7" key="1">
    <citation type="submission" date="2021-04" db="EMBL/GenBank/DDBJ databases">
        <authorList>
            <consortium name="Molecular Ecology Group"/>
        </authorList>
    </citation>
    <scope>NUCLEOTIDE SEQUENCE</scope>
</reference>
<dbReference type="OrthoDB" id="408954at2759"/>
<comment type="subcellular location">
    <subcellularLocation>
        <location evidence="1">Membrane</location>
    </subcellularLocation>
</comment>
<keyword evidence="8" id="KW-1185">Reference proteome</keyword>
<dbReference type="GO" id="GO:0008610">
    <property type="term" value="P:lipid biosynthetic process"/>
    <property type="evidence" value="ECO:0007669"/>
    <property type="project" value="InterPro"/>
</dbReference>
<dbReference type="GO" id="GO:0016491">
    <property type="term" value="F:oxidoreductase activity"/>
    <property type="evidence" value="ECO:0007669"/>
    <property type="project" value="InterPro"/>
</dbReference>